<dbReference type="RefSeq" id="WP_080885330.1">
    <property type="nucleotide sequence ID" value="NZ_LT828648.1"/>
</dbReference>
<evidence type="ECO:0000259" key="12">
    <source>
        <dbReference type="PROSITE" id="PS50110"/>
    </source>
</evidence>
<protein>
    <recommendedName>
        <fullName evidence="2">histidine kinase</fullName>
        <ecNumber evidence="2">2.7.13.3</ecNumber>
    </recommendedName>
</protein>
<feature type="transmembrane region" description="Helical" evidence="10">
    <location>
        <begin position="79"/>
        <end position="100"/>
    </location>
</feature>
<sequence>MASDPLQTVHEILPHSADHPHISRNRYLVLQTLVGVMLTYELLFGPEQAAAPAVSMVIMAALAVLLGGLFIVPLSVLHAAWFSGLLVGIDTLLVTTTIYLSGNARSDLYLSYFVLMLIAASVRRFSLVMAFSSLLCAGYGFLLYQGIMQTGAISVGHLLGMPVLLVMATFYGMAMETIGKEQQQKAHLLENIGQLQRTESALQASLSQLEARIAGLKEDLSKANDHVRQGHAERQELERQLTDAQKMEAVGRLTRGIANEFSHLFSVIGKQTGIVMSRLRPDDPLYGPVDEMFRRGEQAAALAAQLASLDVENRHFRQVLSIKTVIEELSGVIRDLLPNRIECHISVDASAPHLEIDREGFEQALLNVIVNARDAMPGVGRLKIDVTRGPAAKEVNGSGMRRGACTAVIQVGDSGSGMTRDTQSRMFEPFFSTKETNVGLGLTAVYGIIKQHGGHVDVMSQPGHGTTVRISMPAVEDAGSRAETPATALSARGEETILLVEPHEIERKLALATLRRHRYRVLEASSPVEALMLAHEHQGGLHVAVSGLIMPEITGRELAKRLLKQFPTMKALFVSGYDDEAILSHRINRRFLLRRPYRQAGLVEKVRELIDT</sequence>
<dbReference type="InterPro" id="IPR003594">
    <property type="entry name" value="HATPase_dom"/>
</dbReference>
<dbReference type="AlphaFoldDB" id="A0A1W1I119"/>
<feature type="transmembrane region" description="Helical" evidence="10">
    <location>
        <begin position="50"/>
        <end position="72"/>
    </location>
</feature>
<dbReference type="Proteomes" id="UP000192042">
    <property type="component" value="Chromosome I"/>
</dbReference>
<evidence type="ECO:0000313" key="14">
    <source>
        <dbReference type="Proteomes" id="UP000192042"/>
    </source>
</evidence>
<dbReference type="SUPFAM" id="SSF52172">
    <property type="entry name" value="CheY-like"/>
    <property type="match status" value="1"/>
</dbReference>
<evidence type="ECO:0000259" key="11">
    <source>
        <dbReference type="PROSITE" id="PS50109"/>
    </source>
</evidence>
<dbReference type="STRING" id="1325564.NSJP_0520"/>
<evidence type="ECO:0000256" key="9">
    <source>
        <dbReference type="SAM" id="Coils"/>
    </source>
</evidence>
<evidence type="ECO:0000313" key="13">
    <source>
        <dbReference type="EMBL" id="SLM46692.1"/>
    </source>
</evidence>
<dbReference type="InterPro" id="IPR005467">
    <property type="entry name" value="His_kinase_dom"/>
</dbReference>
<dbReference type="SMART" id="SM00387">
    <property type="entry name" value="HATPase_c"/>
    <property type="match status" value="1"/>
</dbReference>
<keyword evidence="3 13" id="KW-0808">Transferase</keyword>
<evidence type="ECO:0000256" key="5">
    <source>
        <dbReference type="ARBA" id="ARBA00022777"/>
    </source>
</evidence>
<dbReference type="KEGG" id="nja:NSJP_0520"/>
<comment type="caution">
    <text evidence="8">Lacks conserved residue(s) required for the propagation of feature annotation.</text>
</comment>
<proteinExistence type="predicted"/>
<dbReference type="InterPro" id="IPR011006">
    <property type="entry name" value="CheY-like_superfamily"/>
</dbReference>
<keyword evidence="5 13" id="KW-0418">Kinase</keyword>
<evidence type="ECO:0000256" key="4">
    <source>
        <dbReference type="ARBA" id="ARBA00022741"/>
    </source>
</evidence>
<keyword evidence="14" id="KW-1185">Reference proteome</keyword>
<evidence type="ECO:0000256" key="3">
    <source>
        <dbReference type="ARBA" id="ARBA00022679"/>
    </source>
</evidence>
<dbReference type="InterPro" id="IPR001789">
    <property type="entry name" value="Sig_transdc_resp-reg_receiver"/>
</dbReference>
<feature type="transmembrane region" description="Helical" evidence="10">
    <location>
        <begin position="112"/>
        <end position="143"/>
    </location>
</feature>
<feature type="coiled-coil region" evidence="9">
    <location>
        <begin position="192"/>
        <end position="247"/>
    </location>
</feature>
<dbReference type="GO" id="GO:0000160">
    <property type="term" value="P:phosphorelay signal transduction system"/>
    <property type="evidence" value="ECO:0007669"/>
    <property type="project" value="UniProtKB-KW"/>
</dbReference>
<dbReference type="GO" id="GO:0004673">
    <property type="term" value="F:protein histidine kinase activity"/>
    <property type="evidence" value="ECO:0007669"/>
    <property type="project" value="UniProtKB-EC"/>
</dbReference>
<evidence type="ECO:0000256" key="10">
    <source>
        <dbReference type="SAM" id="Phobius"/>
    </source>
</evidence>
<evidence type="ECO:0000256" key="6">
    <source>
        <dbReference type="ARBA" id="ARBA00022840"/>
    </source>
</evidence>
<dbReference type="Pfam" id="PF00072">
    <property type="entry name" value="Response_reg"/>
    <property type="match status" value="1"/>
</dbReference>
<dbReference type="PANTHER" id="PTHR43065:SF46">
    <property type="entry name" value="C4-DICARBOXYLATE TRANSPORT SENSOR PROTEIN DCTB"/>
    <property type="match status" value="1"/>
</dbReference>
<gene>
    <name evidence="13" type="ORF">NSJP_0520</name>
</gene>
<dbReference type="Pfam" id="PF02518">
    <property type="entry name" value="HATPase_c"/>
    <property type="match status" value="1"/>
</dbReference>
<accession>A0A1W1I119</accession>
<dbReference type="Gene3D" id="1.10.287.130">
    <property type="match status" value="1"/>
</dbReference>
<dbReference type="PANTHER" id="PTHR43065">
    <property type="entry name" value="SENSOR HISTIDINE KINASE"/>
    <property type="match status" value="1"/>
</dbReference>
<keyword evidence="10" id="KW-0472">Membrane</keyword>
<dbReference type="InterPro" id="IPR036890">
    <property type="entry name" value="HATPase_C_sf"/>
</dbReference>
<keyword evidence="4" id="KW-0547">Nucleotide-binding</keyword>
<feature type="transmembrane region" description="Helical" evidence="10">
    <location>
        <begin position="155"/>
        <end position="174"/>
    </location>
</feature>
<dbReference type="EC" id="2.7.13.3" evidence="2"/>
<feature type="domain" description="Response regulatory" evidence="12">
    <location>
        <begin position="496"/>
        <end position="610"/>
    </location>
</feature>
<name>A0A1W1I119_9BACT</name>
<dbReference type="GO" id="GO:0005524">
    <property type="term" value="F:ATP binding"/>
    <property type="evidence" value="ECO:0007669"/>
    <property type="project" value="UniProtKB-KW"/>
</dbReference>
<organism evidence="13 14">
    <name type="scientific">Nitrospira japonica</name>
    <dbReference type="NCBI Taxonomy" id="1325564"/>
    <lineage>
        <taxon>Bacteria</taxon>
        <taxon>Pseudomonadati</taxon>
        <taxon>Nitrospirota</taxon>
        <taxon>Nitrospiria</taxon>
        <taxon>Nitrospirales</taxon>
        <taxon>Nitrospiraceae</taxon>
        <taxon>Nitrospira</taxon>
    </lineage>
</organism>
<keyword evidence="10" id="KW-0812">Transmembrane</keyword>
<dbReference type="OrthoDB" id="9768808at2"/>
<keyword evidence="10" id="KW-1133">Transmembrane helix</keyword>
<dbReference type="InterPro" id="IPR004358">
    <property type="entry name" value="Sig_transdc_His_kin-like_C"/>
</dbReference>
<dbReference type="PROSITE" id="PS50109">
    <property type="entry name" value="HIS_KIN"/>
    <property type="match status" value="1"/>
</dbReference>
<feature type="domain" description="Histidine kinase" evidence="11">
    <location>
        <begin position="256"/>
        <end position="476"/>
    </location>
</feature>
<evidence type="ECO:0000256" key="7">
    <source>
        <dbReference type="ARBA" id="ARBA00023012"/>
    </source>
</evidence>
<keyword evidence="7" id="KW-0902">Two-component regulatory system</keyword>
<evidence type="ECO:0000256" key="8">
    <source>
        <dbReference type="PROSITE-ProRule" id="PRU00169"/>
    </source>
</evidence>
<dbReference type="PRINTS" id="PR00344">
    <property type="entry name" value="BCTRLSENSOR"/>
</dbReference>
<reference evidence="13 14" key="1">
    <citation type="submission" date="2017-03" db="EMBL/GenBank/DDBJ databases">
        <authorList>
            <person name="Afonso C.L."/>
            <person name="Miller P.J."/>
            <person name="Scott M.A."/>
            <person name="Spackman E."/>
            <person name="Goraichik I."/>
            <person name="Dimitrov K.M."/>
            <person name="Suarez D.L."/>
            <person name="Swayne D.E."/>
        </authorList>
    </citation>
    <scope>NUCLEOTIDE SEQUENCE [LARGE SCALE GENOMIC DNA]</scope>
    <source>
        <strain evidence="13">Genome sequencing of Nitrospira japonica strain NJ11</strain>
    </source>
</reference>
<comment type="catalytic activity">
    <reaction evidence="1">
        <text>ATP + protein L-histidine = ADP + protein N-phospho-L-histidine.</text>
        <dbReference type="EC" id="2.7.13.3"/>
    </reaction>
</comment>
<evidence type="ECO:0000256" key="2">
    <source>
        <dbReference type="ARBA" id="ARBA00012438"/>
    </source>
</evidence>
<dbReference type="SUPFAM" id="SSF55874">
    <property type="entry name" value="ATPase domain of HSP90 chaperone/DNA topoisomerase II/histidine kinase"/>
    <property type="match status" value="1"/>
</dbReference>
<dbReference type="Gene3D" id="3.30.565.10">
    <property type="entry name" value="Histidine kinase-like ATPase, C-terminal domain"/>
    <property type="match status" value="1"/>
</dbReference>
<evidence type="ECO:0000256" key="1">
    <source>
        <dbReference type="ARBA" id="ARBA00000085"/>
    </source>
</evidence>
<keyword evidence="6" id="KW-0067">ATP-binding</keyword>
<dbReference type="EMBL" id="LT828648">
    <property type="protein sequence ID" value="SLM46692.1"/>
    <property type="molecule type" value="Genomic_DNA"/>
</dbReference>
<dbReference type="Gene3D" id="3.40.50.2300">
    <property type="match status" value="1"/>
</dbReference>
<dbReference type="SMART" id="SM00448">
    <property type="entry name" value="REC"/>
    <property type="match status" value="1"/>
</dbReference>
<keyword evidence="9" id="KW-0175">Coiled coil</keyword>
<dbReference type="PROSITE" id="PS50110">
    <property type="entry name" value="RESPONSE_REGULATORY"/>
    <property type="match status" value="1"/>
</dbReference>